<accession>A0AAN2BJF2</accession>
<dbReference type="Proteomes" id="UP001320119">
    <property type="component" value="Chromosome"/>
</dbReference>
<dbReference type="Gene3D" id="3.40.1730.10">
    <property type="entry name" value="pa0076 domain"/>
    <property type="match status" value="1"/>
</dbReference>
<protein>
    <submittedName>
        <fullName evidence="1">Type VI secretion system protein ImpM</fullName>
    </submittedName>
</protein>
<gene>
    <name evidence="1" type="ORF">MARGE09_P1074</name>
</gene>
<dbReference type="NCBIfam" id="TIGR03373">
    <property type="entry name" value="VI_minor_4"/>
    <property type="match status" value="1"/>
</dbReference>
<dbReference type="EMBL" id="AP023086">
    <property type="protein sequence ID" value="BCD96874.1"/>
    <property type="molecule type" value="Genomic_DNA"/>
</dbReference>
<evidence type="ECO:0000313" key="2">
    <source>
        <dbReference type="Proteomes" id="UP001320119"/>
    </source>
</evidence>
<dbReference type="KEGG" id="marq:MARGE09_P1074"/>
<name>A0AAN2BJF2_9GAMM</name>
<organism evidence="1 2">
    <name type="scientific">Marinagarivorans cellulosilyticus</name>
    <dbReference type="NCBI Taxonomy" id="2721545"/>
    <lineage>
        <taxon>Bacteria</taxon>
        <taxon>Pseudomonadati</taxon>
        <taxon>Pseudomonadota</taxon>
        <taxon>Gammaproteobacteria</taxon>
        <taxon>Cellvibrionales</taxon>
        <taxon>Cellvibrionaceae</taxon>
        <taxon>Marinagarivorans</taxon>
    </lineage>
</organism>
<dbReference type="InterPro" id="IPR017748">
    <property type="entry name" value="TagF"/>
</dbReference>
<dbReference type="Pfam" id="PF09867">
    <property type="entry name" value="TagF_N"/>
    <property type="match status" value="1"/>
</dbReference>
<reference evidence="1 2" key="1">
    <citation type="journal article" date="2022" name="IScience">
        <title>An ultrasensitive nanofiber-based assay for enzymatic hydrolysis and deep-sea microbial degradation of cellulose.</title>
        <authorList>
            <person name="Tsudome M."/>
            <person name="Tachioka M."/>
            <person name="Miyazaki M."/>
            <person name="Uchimura K."/>
            <person name="Tsuda M."/>
            <person name="Takaki Y."/>
            <person name="Deguchi S."/>
        </authorList>
    </citation>
    <scope>NUCLEOTIDE SEQUENCE [LARGE SCALE GENOMIC DNA]</scope>
    <source>
        <strain evidence="1 2">GE09</strain>
    </source>
</reference>
<proteinExistence type="predicted"/>
<evidence type="ECO:0000313" key="1">
    <source>
        <dbReference type="EMBL" id="BCD96874.1"/>
    </source>
</evidence>
<dbReference type="AlphaFoldDB" id="A0AAN2BJF2"/>
<sequence length="222" mass="24588">MNKSLGFFGKVPAHGDFIERGLPQPFVNAMDEWLQGAISCSQGALGNDWLSSYLTCPLWRFGFGEGALDDKQWLGVLCPSVDSVGRYFPLVIATQLKHGNIFAAFQKNSAWFDAVENLALSVLENGLPADEIENQLHMTPAIEQEDNQPSKIEQYGWLVHGNSAEAYGHLLSASHTQSAVSLWETRGGEAQSATTFVAKSMPPAHYYTLFLTGRWQLHQHTF</sequence>
<dbReference type="InterPro" id="IPR038225">
    <property type="entry name" value="TagF_sf"/>
</dbReference>
<keyword evidence="2" id="KW-1185">Reference proteome</keyword>
<dbReference type="PIRSF" id="PIRSF029287">
    <property type="entry name" value="UCP029287"/>
    <property type="match status" value="1"/>
</dbReference>
<dbReference type="RefSeq" id="WP_236986356.1">
    <property type="nucleotide sequence ID" value="NZ_AP023086.1"/>
</dbReference>